<evidence type="ECO:0000256" key="8">
    <source>
        <dbReference type="ARBA" id="ARBA00023065"/>
    </source>
</evidence>
<dbReference type="GO" id="GO:0046933">
    <property type="term" value="F:proton-transporting ATP synthase activity, rotational mechanism"/>
    <property type="evidence" value="ECO:0007669"/>
    <property type="project" value="InterPro"/>
</dbReference>
<keyword evidence="5" id="KW-0375">Hydrogen ion transport</keyword>
<evidence type="ECO:0000256" key="2">
    <source>
        <dbReference type="ARBA" id="ARBA00005712"/>
    </source>
</evidence>
<keyword evidence="17" id="KW-1185">Reference proteome</keyword>
<dbReference type="EMBL" id="CP119952">
    <property type="protein sequence ID" value="WFC95556.1"/>
    <property type="molecule type" value="Genomic_DNA"/>
</dbReference>
<comment type="subcellular location">
    <subcellularLocation>
        <location evidence="1">Mitochondrion inner membrane</location>
    </subcellularLocation>
</comment>
<evidence type="ECO:0000256" key="10">
    <source>
        <dbReference type="ARBA" id="ARBA00023136"/>
    </source>
</evidence>
<dbReference type="Pfam" id="PF21334">
    <property type="entry name" value="ATPD_C_fung"/>
    <property type="match status" value="1"/>
</dbReference>
<evidence type="ECO:0000256" key="11">
    <source>
        <dbReference type="ARBA" id="ARBA00023196"/>
    </source>
</evidence>
<proteinExistence type="inferred from homology"/>
<dbReference type="PANTHER" id="PTHR13822:SF7">
    <property type="entry name" value="ATP SYNTHASE SUBUNIT DELTA, MITOCHONDRIAL"/>
    <property type="match status" value="1"/>
</dbReference>
<comment type="similarity">
    <text evidence="2">Belongs to the ATPase epsilon chain family.</text>
</comment>
<organism evidence="16 17">
    <name type="scientific">Malassezia brasiliensis</name>
    <dbReference type="NCBI Taxonomy" id="1821822"/>
    <lineage>
        <taxon>Eukaryota</taxon>
        <taxon>Fungi</taxon>
        <taxon>Dikarya</taxon>
        <taxon>Basidiomycota</taxon>
        <taxon>Ustilaginomycotina</taxon>
        <taxon>Malasseziomycetes</taxon>
        <taxon>Malasseziales</taxon>
        <taxon>Malasseziaceae</taxon>
        <taxon>Malassezia</taxon>
    </lineage>
</organism>
<evidence type="ECO:0000313" key="17">
    <source>
        <dbReference type="Proteomes" id="UP001216638"/>
    </source>
</evidence>
<keyword evidence="11" id="KW-0139">CF(1)</keyword>
<evidence type="ECO:0000256" key="12">
    <source>
        <dbReference type="ARBA" id="ARBA00023310"/>
    </source>
</evidence>
<keyword evidence="8" id="KW-0406">Ion transport</keyword>
<dbReference type="CDD" id="cd12152">
    <property type="entry name" value="F1-ATPase_delta"/>
    <property type="match status" value="1"/>
</dbReference>
<keyword evidence="4" id="KW-0813">Transport</keyword>
<name>A0AAF0DTR4_9BASI</name>
<dbReference type="AlphaFoldDB" id="A0AAF0DTR4"/>
<dbReference type="GO" id="GO:0005743">
    <property type="term" value="C:mitochondrial inner membrane"/>
    <property type="evidence" value="ECO:0007669"/>
    <property type="project" value="UniProtKB-SubCell"/>
</dbReference>
<keyword evidence="7" id="KW-0809">Transit peptide</keyword>
<gene>
    <name evidence="16" type="primary">ATP16</name>
    <name evidence="16" type="ORF">MBRA1_002204</name>
</gene>
<evidence type="ECO:0000256" key="13">
    <source>
        <dbReference type="ARBA" id="ARBA00031669"/>
    </source>
</evidence>
<keyword evidence="10" id="KW-0472">Membrane</keyword>
<evidence type="ECO:0000259" key="15">
    <source>
        <dbReference type="Pfam" id="PF21334"/>
    </source>
</evidence>
<feature type="domain" description="ATP synthase F1 complex delta/epsilon subunit N-terminal" evidence="14">
    <location>
        <begin position="37"/>
        <end position="115"/>
    </location>
</feature>
<evidence type="ECO:0000313" key="16">
    <source>
        <dbReference type="EMBL" id="WFC95556.1"/>
    </source>
</evidence>
<dbReference type="HAMAP" id="MF_00530">
    <property type="entry name" value="ATP_synth_epsil_bac"/>
    <property type="match status" value="1"/>
</dbReference>
<evidence type="ECO:0000256" key="6">
    <source>
        <dbReference type="ARBA" id="ARBA00022792"/>
    </source>
</evidence>
<dbReference type="InterPro" id="IPR001469">
    <property type="entry name" value="ATP_synth_F1_dsu/esu"/>
</dbReference>
<dbReference type="Proteomes" id="UP001216638">
    <property type="component" value="Chromosome 2"/>
</dbReference>
<evidence type="ECO:0000256" key="7">
    <source>
        <dbReference type="ARBA" id="ARBA00022946"/>
    </source>
</evidence>
<dbReference type="Gene3D" id="6.10.140.880">
    <property type="match status" value="1"/>
</dbReference>
<dbReference type="GO" id="GO:0045259">
    <property type="term" value="C:proton-transporting ATP synthase complex"/>
    <property type="evidence" value="ECO:0007669"/>
    <property type="project" value="UniProtKB-KW"/>
</dbReference>
<protein>
    <recommendedName>
        <fullName evidence="3">ATP synthase subunit delta, mitochondrial</fullName>
    </recommendedName>
    <alternativeName>
        <fullName evidence="13">F-ATPase delta subunit</fullName>
    </alternativeName>
</protein>
<dbReference type="InterPro" id="IPR048938">
    <property type="entry name" value="ATPD_C_fung"/>
</dbReference>
<sequence length="169" mass="17725">MVFALASRSLRSSSLRPSLAQLAGARRGYAEAVSEKLKLSFVAPHQALYNDQEVTQVNVPAVSGDLGILASHVPSIEALRPGLVEVIESSGSAKRFFVSSGFATIHPNNQLTVNAVEAYSLDAFSPEAVRQGLAEAQRVAAGSGSAEEKAAAEIEVEVYTALQAALSQN</sequence>
<dbReference type="Pfam" id="PF02823">
    <property type="entry name" value="ATP-synt_DE_N"/>
    <property type="match status" value="1"/>
</dbReference>
<reference evidence="16" key="1">
    <citation type="submission" date="2023-03" db="EMBL/GenBank/DDBJ databases">
        <title>Mating type loci evolution in Malassezia.</title>
        <authorList>
            <person name="Coelho M.A."/>
        </authorList>
    </citation>
    <scope>NUCLEOTIDE SEQUENCE</scope>
    <source>
        <strain evidence="16">CBS 14135</strain>
    </source>
</reference>
<evidence type="ECO:0000256" key="9">
    <source>
        <dbReference type="ARBA" id="ARBA00023128"/>
    </source>
</evidence>
<evidence type="ECO:0000256" key="5">
    <source>
        <dbReference type="ARBA" id="ARBA00022781"/>
    </source>
</evidence>
<keyword evidence="6" id="KW-0999">Mitochondrion inner membrane</keyword>
<dbReference type="PANTHER" id="PTHR13822">
    <property type="entry name" value="ATP SYNTHASE DELTA/EPSILON CHAIN"/>
    <property type="match status" value="1"/>
</dbReference>
<evidence type="ECO:0000256" key="4">
    <source>
        <dbReference type="ARBA" id="ARBA00022448"/>
    </source>
</evidence>
<dbReference type="InterPro" id="IPR020546">
    <property type="entry name" value="ATP_synth_F1_dsu/esu_N"/>
</dbReference>
<dbReference type="InterPro" id="IPR036771">
    <property type="entry name" value="ATPsynth_dsu/esu_N"/>
</dbReference>
<accession>A0AAF0DTR4</accession>
<feature type="domain" description="F1F0-ATP synthase subunit delta C-terminal" evidence="15">
    <location>
        <begin position="124"/>
        <end position="164"/>
    </location>
</feature>
<dbReference type="Gene3D" id="2.60.15.10">
    <property type="entry name" value="F0F1 ATP synthase delta/epsilon subunit, N-terminal"/>
    <property type="match status" value="1"/>
</dbReference>
<evidence type="ECO:0000259" key="14">
    <source>
        <dbReference type="Pfam" id="PF02823"/>
    </source>
</evidence>
<dbReference type="SUPFAM" id="SSF51344">
    <property type="entry name" value="Epsilon subunit of F1F0-ATP synthase N-terminal domain"/>
    <property type="match status" value="1"/>
</dbReference>
<dbReference type="FunFam" id="2.60.15.10:FF:000003">
    <property type="entry name" value="ATP synthase subunit delta, mitochondrial"/>
    <property type="match status" value="1"/>
</dbReference>
<evidence type="ECO:0000256" key="3">
    <source>
        <dbReference type="ARBA" id="ARBA00016960"/>
    </source>
</evidence>
<keyword evidence="9" id="KW-0496">Mitochondrion</keyword>
<evidence type="ECO:0000256" key="1">
    <source>
        <dbReference type="ARBA" id="ARBA00004273"/>
    </source>
</evidence>
<keyword evidence="12" id="KW-0066">ATP synthesis</keyword>